<evidence type="ECO:0000256" key="5">
    <source>
        <dbReference type="ARBA" id="ARBA00022989"/>
    </source>
</evidence>
<gene>
    <name evidence="9" type="ORF">E1757_07640</name>
</gene>
<evidence type="ECO:0000259" key="8">
    <source>
        <dbReference type="PROSITE" id="PS50928"/>
    </source>
</evidence>
<dbReference type="AlphaFoldDB" id="A0A4R5KUU7"/>
<organism evidence="9 10">
    <name type="scientific">Paenibacillus piri</name>
    <dbReference type="NCBI Taxonomy" id="2547395"/>
    <lineage>
        <taxon>Bacteria</taxon>
        <taxon>Bacillati</taxon>
        <taxon>Bacillota</taxon>
        <taxon>Bacilli</taxon>
        <taxon>Bacillales</taxon>
        <taxon>Paenibacillaceae</taxon>
        <taxon>Paenibacillus</taxon>
    </lineage>
</organism>
<evidence type="ECO:0000256" key="1">
    <source>
        <dbReference type="ARBA" id="ARBA00004651"/>
    </source>
</evidence>
<dbReference type="Gene3D" id="1.10.3720.10">
    <property type="entry name" value="MetI-like"/>
    <property type="match status" value="1"/>
</dbReference>
<dbReference type="EMBL" id="SMRT01000002">
    <property type="protein sequence ID" value="TDF99691.1"/>
    <property type="molecule type" value="Genomic_DNA"/>
</dbReference>
<feature type="transmembrane region" description="Helical" evidence="7">
    <location>
        <begin position="161"/>
        <end position="184"/>
    </location>
</feature>
<evidence type="ECO:0000313" key="10">
    <source>
        <dbReference type="Proteomes" id="UP000295636"/>
    </source>
</evidence>
<keyword evidence="6 7" id="KW-0472">Membrane</keyword>
<evidence type="ECO:0000256" key="2">
    <source>
        <dbReference type="ARBA" id="ARBA00022448"/>
    </source>
</evidence>
<keyword evidence="10" id="KW-1185">Reference proteome</keyword>
<dbReference type="GO" id="GO:0055085">
    <property type="term" value="P:transmembrane transport"/>
    <property type="evidence" value="ECO:0007669"/>
    <property type="project" value="InterPro"/>
</dbReference>
<keyword evidence="4 7" id="KW-0812">Transmembrane</keyword>
<feature type="transmembrane region" description="Helical" evidence="7">
    <location>
        <begin position="210"/>
        <end position="229"/>
    </location>
</feature>
<dbReference type="CDD" id="cd06261">
    <property type="entry name" value="TM_PBP2"/>
    <property type="match status" value="1"/>
</dbReference>
<dbReference type="Proteomes" id="UP000295636">
    <property type="component" value="Unassembled WGS sequence"/>
</dbReference>
<keyword evidence="2 7" id="KW-0813">Transport</keyword>
<evidence type="ECO:0000256" key="7">
    <source>
        <dbReference type="RuleBase" id="RU363032"/>
    </source>
</evidence>
<comment type="subcellular location">
    <subcellularLocation>
        <location evidence="1 7">Cell membrane</location>
        <topology evidence="1 7">Multi-pass membrane protein</topology>
    </subcellularLocation>
</comment>
<proteinExistence type="inferred from homology"/>
<dbReference type="OrthoDB" id="5174895at2"/>
<keyword evidence="3" id="KW-1003">Cell membrane</keyword>
<feature type="transmembrane region" description="Helical" evidence="7">
    <location>
        <begin position="112"/>
        <end position="132"/>
    </location>
</feature>
<comment type="caution">
    <text evidence="9">The sequence shown here is derived from an EMBL/GenBank/DDBJ whole genome shotgun (WGS) entry which is preliminary data.</text>
</comment>
<comment type="similarity">
    <text evidence="7">Belongs to the binding-protein-dependent transport system permease family.</text>
</comment>
<accession>A0A4R5KUU7</accession>
<dbReference type="SUPFAM" id="SSF161098">
    <property type="entry name" value="MetI-like"/>
    <property type="match status" value="1"/>
</dbReference>
<reference evidence="9 10" key="1">
    <citation type="submission" date="2019-03" db="EMBL/GenBank/DDBJ databases">
        <title>This is whole genome sequence of Paenibacillus sp MS74 strain.</title>
        <authorList>
            <person name="Trinh H.N."/>
        </authorList>
    </citation>
    <scope>NUCLEOTIDE SEQUENCE [LARGE SCALE GENOMIC DNA]</scope>
    <source>
        <strain evidence="9 10">MS74</strain>
    </source>
</reference>
<feature type="transmembrane region" description="Helical" evidence="7">
    <location>
        <begin position="272"/>
        <end position="291"/>
    </location>
</feature>
<dbReference type="PANTHER" id="PTHR30193:SF41">
    <property type="entry name" value="DIACETYLCHITOBIOSE UPTAKE SYSTEM PERMEASE PROTEIN NGCF"/>
    <property type="match status" value="1"/>
</dbReference>
<protein>
    <submittedName>
        <fullName evidence="9">Sugar ABC transporter permease</fullName>
    </submittedName>
</protein>
<dbReference type="InterPro" id="IPR035906">
    <property type="entry name" value="MetI-like_sf"/>
</dbReference>
<evidence type="ECO:0000256" key="4">
    <source>
        <dbReference type="ARBA" id="ARBA00022692"/>
    </source>
</evidence>
<dbReference type="PROSITE" id="PS50928">
    <property type="entry name" value="ABC_TM1"/>
    <property type="match status" value="1"/>
</dbReference>
<dbReference type="PANTHER" id="PTHR30193">
    <property type="entry name" value="ABC TRANSPORTER PERMEASE PROTEIN"/>
    <property type="match status" value="1"/>
</dbReference>
<dbReference type="InterPro" id="IPR051393">
    <property type="entry name" value="ABC_transporter_permease"/>
</dbReference>
<feature type="transmembrane region" description="Helical" evidence="7">
    <location>
        <begin position="79"/>
        <end position="100"/>
    </location>
</feature>
<dbReference type="InterPro" id="IPR000515">
    <property type="entry name" value="MetI-like"/>
</dbReference>
<dbReference type="Pfam" id="PF00528">
    <property type="entry name" value="BPD_transp_1"/>
    <property type="match status" value="1"/>
</dbReference>
<name>A0A4R5KUU7_9BACL</name>
<evidence type="ECO:0000256" key="3">
    <source>
        <dbReference type="ARBA" id="ARBA00022475"/>
    </source>
</evidence>
<sequence length="300" mass="33927">MEGGNRLIRQKNFILQCILFIVPAFAVYTLIRIAPLLMSFGYSFTNWDGYAPAFQFVGLKNYIAIFQDDAILQSFRNTFVFAFFNTLLITLIAIPLALVLNSALKSTNLLRAVFFFPSVPSVLIIGYIWLFILDPTRNGVLNKLLFGIGLQKVDWLSDYKLAMVSLIMVSVWRLAGWHSCIYIANLQGISKDYYEAANIDGANRWQQFRYITFPLLAPAMTISVMLTTIDSLKVFELPFALTKGGPGNATTLLTQIIIERGINDKLVGRSSAMAVLFILIIFVIAGIQHIIMRRREERME</sequence>
<evidence type="ECO:0000256" key="6">
    <source>
        <dbReference type="ARBA" id="ARBA00023136"/>
    </source>
</evidence>
<feature type="transmembrane region" description="Helical" evidence="7">
    <location>
        <begin position="12"/>
        <end position="31"/>
    </location>
</feature>
<dbReference type="GO" id="GO:0005886">
    <property type="term" value="C:plasma membrane"/>
    <property type="evidence" value="ECO:0007669"/>
    <property type="project" value="UniProtKB-SubCell"/>
</dbReference>
<evidence type="ECO:0000313" key="9">
    <source>
        <dbReference type="EMBL" id="TDF99691.1"/>
    </source>
</evidence>
<keyword evidence="5 7" id="KW-1133">Transmembrane helix</keyword>
<feature type="domain" description="ABC transmembrane type-1" evidence="8">
    <location>
        <begin position="75"/>
        <end position="288"/>
    </location>
</feature>